<accession>A5F9K4</accession>
<organism evidence="1 2">
    <name type="scientific">Clostridium kluyveri (strain ATCC 8527 / DSM 555 / NBRC 12016 / NCIMB 10680 / K1)</name>
    <dbReference type="NCBI Taxonomy" id="431943"/>
    <lineage>
        <taxon>Bacteria</taxon>
        <taxon>Bacillati</taxon>
        <taxon>Bacillota</taxon>
        <taxon>Clostridia</taxon>
        <taxon>Eubacteriales</taxon>
        <taxon>Clostridiaceae</taxon>
        <taxon>Clostridium</taxon>
    </lineage>
</organism>
<dbReference type="RefSeq" id="WP_011930410.1">
    <property type="nucleotide sequence ID" value="NC_009466.1"/>
</dbReference>
<keyword evidence="1" id="KW-0614">Plasmid</keyword>
<reference evidence="1 2" key="1">
    <citation type="journal article" date="2008" name="Proc. Natl. Acad. Sci. U.S.A.">
        <title>The genome of Clostridium kluyveri, a strict anaerobe with unique metabolic features.</title>
        <authorList>
            <person name="Seedorf H."/>
            <person name="Fricke W.F."/>
            <person name="Veith B."/>
            <person name="Brueggemann H."/>
            <person name="Liesegang H."/>
            <person name="Strittmatter A."/>
            <person name="Miethke M."/>
            <person name="Buckel W."/>
            <person name="Hinderberger J."/>
            <person name="Li F."/>
            <person name="Hagemeier C."/>
            <person name="Thauer R.K."/>
            <person name="Gottschalk G."/>
        </authorList>
    </citation>
    <scope>NUCLEOTIDE SEQUENCE [LARGE SCALE GENOMIC DNA]</scope>
    <source>
        <strain evidence="2">ATCC 8527 / DSM 555 / NCIMB 10680</strain>
        <plasmid evidence="1 2">pCKL555A</plasmid>
    </source>
</reference>
<evidence type="ECO:0008006" key="3">
    <source>
        <dbReference type="Google" id="ProtNLM"/>
    </source>
</evidence>
<dbReference type="InterPro" id="IPR021146">
    <property type="entry name" value="Phage_gp6-like_head-tail"/>
</dbReference>
<dbReference type="NCBIfam" id="TIGR01560">
    <property type="entry name" value="put_DNA_pack"/>
    <property type="match status" value="1"/>
</dbReference>
<protein>
    <recommendedName>
        <fullName evidence="3">DNA-packaging protein</fullName>
    </recommendedName>
</protein>
<dbReference type="Pfam" id="PF05135">
    <property type="entry name" value="Phage_connect_1"/>
    <property type="match status" value="1"/>
</dbReference>
<name>A5F9K4_CLOK5</name>
<gene>
    <name evidence="1" type="ordered locus">CKL_4064</name>
</gene>
<dbReference type="Proteomes" id="UP000002411">
    <property type="component" value="Plasmid pCKL555A"/>
</dbReference>
<dbReference type="KEGG" id="ckl:CKL_4064"/>
<dbReference type="AlphaFoldDB" id="A5F9K4"/>
<dbReference type="HOGENOM" id="CLU_085951_2_1_9"/>
<dbReference type="eggNOG" id="ENOG5033C0D">
    <property type="taxonomic scope" value="Bacteria"/>
</dbReference>
<dbReference type="InterPro" id="IPR006450">
    <property type="entry name" value="Phage_HK97_gp6-like"/>
</dbReference>
<evidence type="ECO:0000313" key="2">
    <source>
        <dbReference type="Proteomes" id="UP000002411"/>
    </source>
</evidence>
<geneLocation type="plasmid" evidence="1 2">
    <name>pCKL555A</name>
</geneLocation>
<dbReference type="EMBL" id="CP000674">
    <property type="protein sequence ID" value="ABQ23663.1"/>
    <property type="molecule type" value="Genomic_DNA"/>
</dbReference>
<sequence length="105" mass="11735">MIGLNELKLALRIDTSDDDPLLNIFMGTASDYVKGAIGDRIPDFYDNNFKFDTAVILLTDHYYKTRSATDETDLKKVPFGVTTLILQMKGDYLYALQQSSADSAT</sequence>
<evidence type="ECO:0000313" key="1">
    <source>
        <dbReference type="EMBL" id="ABQ23663.1"/>
    </source>
</evidence>
<dbReference type="Gene3D" id="1.10.3230.30">
    <property type="entry name" value="Phage gp6-like head-tail connector protein"/>
    <property type="match status" value="1"/>
</dbReference>
<proteinExistence type="predicted"/>
<keyword evidence="2" id="KW-1185">Reference proteome</keyword>
<dbReference type="CDD" id="cd08054">
    <property type="entry name" value="gp6"/>
    <property type="match status" value="1"/>
</dbReference>